<accession>A0A4R0RE02</accession>
<keyword evidence="1" id="KW-0560">Oxidoreductase</keyword>
<dbReference type="GO" id="GO:0016491">
    <property type="term" value="F:oxidoreductase activity"/>
    <property type="evidence" value="ECO:0007669"/>
    <property type="project" value="UniProtKB-KW"/>
</dbReference>
<dbReference type="PANTHER" id="PTHR43364:SF4">
    <property type="entry name" value="NAD(P)-LINKED OXIDOREDUCTASE SUPERFAMILY PROTEIN"/>
    <property type="match status" value="1"/>
</dbReference>
<proteinExistence type="predicted"/>
<dbReference type="Proteomes" id="UP000292702">
    <property type="component" value="Unassembled WGS sequence"/>
</dbReference>
<reference evidence="3 4" key="1">
    <citation type="submission" date="2018-11" db="EMBL/GenBank/DDBJ databases">
        <title>Genome assembly of Steccherinum ochraceum LE-BIN_3174, the white-rot fungus of the Steccherinaceae family (The Residual Polyporoid clade, Polyporales, Basidiomycota).</title>
        <authorList>
            <person name="Fedorova T.V."/>
            <person name="Glazunova O.A."/>
            <person name="Landesman E.O."/>
            <person name="Moiseenko K.V."/>
            <person name="Psurtseva N.V."/>
            <person name="Savinova O.S."/>
            <person name="Shakhova N.V."/>
            <person name="Tyazhelova T.V."/>
            <person name="Vasina D.V."/>
        </authorList>
    </citation>
    <scope>NUCLEOTIDE SEQUENCE [LARGE SCALE GENOMIC DNA]</scope>
    <source>
        <strain evidence="3 4">LE-BIN_3174</strain>
    </source>
</reference>
<protein>
    <recommendedName>
        <fullName evidence="2">NADP-dependent oxidoreductase domain-containing protein</fullName>
    </recommendedName>
</protein>
<dbReference type="InterPro" id="IPR050523">
    <property type="entry name" value="AKR_Detox_Biosynth"/>
</dbReference>
<evidence type="ECO:0000259" key="2">
    <source>
        <dbReference type="Pfam" id="PF00248"/>
    </source>
</evidence>
<evidence type="ECO:0000313" key="4">
    <source>
        <dbReference type="Proteomes" id="UP000292702"/>
    </source>
</evidence>
<dbReference type="OrthoDB" id="2310150at2759"/>
<organism evidence="3 4">
    <name type="scientific">Steccherinum ochraceum</name>
    <dbReference type="NCBI Taxonomy" id="92696"/>
    <lineage>
        <taxon>Eukaryota</taxon>
        <taxon>Fungi</taxon>
        <taxon>Dikarya</taxon>
        <taxon>Basidiomycota</taxon>
        <taxon>Agaricomycotina</taxon>
        <taxon>Agaricomycetes</taxon>
        <taxon>Polyporales</taxon>
        <taxon>Steccherinaceae</taxon>
        <taxon>Steccherinum</taxon>
    </lineage>
</organism>
<evidence type="ECO:0000256" key="1">
    <source>
        <dbReference type="ARBA" id="ARBA00023002"/>
    </source>
</evidence>
<dbReference type="PANTHER" id="PTHR43364">
    <property type="entry name" value="NADH-SPECIFIC METHYLGLYOXAL REDUCTASE-RELATED"/>
    <property type="match status" value="1"/>
</dbReference>
<name>A0A4R0RE02_9APHY</name>
<comment type="caution">
    <text evidence="3">The sequence shown here is derived from an EMBL/GenBank/DDBJ whole genome shotgun (WGS) entry which is preliminary data.</text>
</comment>
<dbReference type="InterPro" id="IPR023210">
    <property type="entry name" value="NADP_OxRdtase_dom"/>
</dbReference>
<dbReference type="STRING" id="92696.A0A4R0RE02"/>
<dbReference type="AlphaFoldDB" id="A0A4R0RE02"/>
<gene>
    <name evidence="3" type="ORF">EIP91_003401</name>
</gene>
<feature type="domain" description="NADP-dependent oxidoreductase" evidence="2">
    <location>
        <begin position="11"/>
        <end position="334"/>
    </location>
</feature>
<dbReference type="PRINTS" id="PR00069">
    <property type="entry name" value="ALDKETRDTASE"/>
</dbReference>
<dbReference type="SUPFAM" id="SSF51430">
    <property type="entry name" value="NAD(P)-linked oxidoreductase"/>
    <property type="match status" value="1"/>
</dbReference>
<evidence type="ECO:0000313" key="3">
    <source>
        <dbReference type="EMBL" id="TCD64943.1"/>
    </source>
</evidence>
<dbReference type="InterPro" id="IPR036812">
    <property type="entry name" value="NAD(P)_OxRdtase_dom_sf"/>
</dbReference>
<dbReference type="Gene3D" id="3.20.20.100">
    <property type="entry name" value="NADP-dependent oxidoreductase domain"/>
    <property type="match status" value="1"/>
</dbReference>
<dbReference type="CDD" id="cd19075">
    <property type="entry name" value="AKR_AKR7A1-5"/>
    <property type="match status" value="1"/>
</dbReference>
<keyword evidence="4" id="KW-1185">Reference proteome</keyword>
<sequence>MSITQKSTLNIVFGAMTFGKAGNENVRVSDLKTASAILDVFQKHGHTEVDSARSYGGGTSETVLGELEWQKRGLKMETKLYANAGGALPTLHAAASPLTVSHSPEDLRKHLDISLRELRTDCLDMWYLHVPDRTTPYEVTFKAVDELYKEGKLKRLGISNFMAWEVAEIVTLCRANGWIQPTVYQGIYNAMHRLVEPELFPCLRKFGISFYAYNPLGGGFFTGRYNSSGPEEGPAIEEGSRFDPTRKQGQYYRWRYWNDRYFKALEIVQRACDKHGLKMAEVALRWISHHSFLKREHGDAVIIGASSVKHIEENLKDLEKGPLPEEVVQALEEAHEAVKGHETRYWFEPMTSTLN</sequence>
<dbReference type="Pfam" id="PF00248">
    <property type="entry name" value="Aldo_ket_red"/>
    <property type="match status" value="1"/>
</dbReference>
<dbReference type="EMBL" id="RWJN01000206">
    <property type="protein sequence ID" value="TCD64943.1"/>
    <property type="molecule type" value="Genomic_DNA"/>
</dbReference>
<dbReference type="InterPro" id="IPR020471">
    <property type="entry name" value="AKR"/>
</dbReference>